<dbReference type="AlphaFoldDB" id="A0A4R6AB15"/>
<feature type="transmembrane region" description="Helical" evidence="2">
    <location>
        <begin position="72"/>
        <end position="94"/>
    </location>
</feature>
<dbReference type="Pfam" id="PF03334">
    <property type="entry name" value="PhaG_MnhG_YufB"/>
    <property type="match status" value="1"/>
</dbReference>
<comment type="caution">
    <text evidence="3">The sequence shown here is derived from an EMBL/GenBank/DDBJ whole genome shotgun (WGS) entry which is preliminary data.</text>
</comment>
<gene>
    <name evidence="3" type="ORF">E2L08_07275</name>
</gene>
<evidence type="ECO:0000313" key="3">
    <source>
        <dbReference type="EMBL" id="TDL81131.1"/>
    </source>
</evidence>
<name>A0A4R6AB15_9RHOB</name>
<dbReference type="RefSeq" id="WP_133396410.1">
    <property type="nucleotide sequence ID" value="NZ_SNAA01000006.1"/>
</dbReference>
<dbReference type="PANTHER" id="PTHR34703">
    <property type="entry name" value="ANTIPORTER SUBUNIT MNHG2-RELATED"/>
    <property type="match status" value="1"/>
</dbReference>
<sequence>MILQAILEWATVIALLLGAMFTIVGSYGLLKLDDPMKRLHAPTKAATMGVGSLLAAAMLHEAAAGEVSVNEILIMVFLFLTAPISANFIAKVAIHGRTCDRPPAPSPDEVWGTNDVELEDIPEPKA</sequence>
<keyword evidence="4" id="KW-1185">Reference proteome</keyword>
<evidence type="ECO:0000256" key="1">
    <source>
        <dbReference type="SAM" id="MobiDB-lite"/>
    </source>
</evidence>
<evidence type="ECO:0000313" key="4">
    <source>
        <dbReference type="Proteomes" id="UP000295701"/>
    </source>
</evidence>
<keyword evidence="2" id="KW-1133">Transmembrane helix</keyword>
<dbReference type="InterPro" id="IPR005133">
    <property type="entry name" value="PhaG_MnhG_YufB"/>
</dbReference>
<feature type="region of interest" description="Disordered" evidence="1">
    <location>
        <begin position="103"/>
        <end position="126"/>
    </location>
</feature>
<dbReference type="NCBIfam" id="NF009316">
    <property type="entry name" value="PRK12674.1-5"/>
    <property type="match status" value="1"/>
</dbReference>
<dbReference type="PANTHER" id="PTHR34703:SF1">
    <property type="entry name" value="ANTIPORTER SUBUNIT MNHG2-RELATED"/>
    <property type="match status" value="1"/>
</dbReference>
<dbReference type="NCBIfam" id="TIGR01300">
    <property type="entry name" value="CPA3_mnhG_phaG"/>
    <property type="match status" value="1"/>
</dbReference>
<dbReference type="GO" id="GO:0015385">
    <property type="term" value="F:sodium:proton antiporter activity"/>
    <property type="evidence" value="ECO:0007669"/>
    <property type="project" value="TreeGrafter"/>
</dbReference>
<accession>A0A4R6AB15</accession>
<keyword evidence="2" id="KW-0472">Membrane</keyword>
<dbReference type="Proteomes" id="UP000295701">
    <property type="component" value="Unassembled WGS sequence"/>
</dbReference>
<protein>
    <submittedName>
        <fullName evidence="3">Na+/H+ antiporter subunit G</fullName>
    </submittedName>
</protein>
<organism evidence="3 4">
    <name type="scientific">Palleronia sediminis</name>
    <dbReference type="NCBI Taxonomy" id="2547833"/>
    <lineage>
        <taxon>Bacteria</taxon>
        <taxon>Pseudomonadati</taxon>
        <taxon>Pseudomonadota</taxon>
        <taxon>Alphaproteobacteria</taxon>
        <taxon>Rhodobacterales</taxon>
        <taxon>Roseobacteraceae</taxon>
        <taxon>Palleronia</taxon>
    </lineage>
</organism>
<evidence type="ECO:0000256" key="2">
    <source>
        <dbReference type="SAM" id="Phobius"/>
    </source>
</evidence>
<proteinExistence type="predicted"/>
<dbReference type="EMBL" id="SNAA01000006">
    <property type="protein sequence ID" value="TDL81131.1"/>
    <property type="molecule type" value="Genomic_DNA"/>
</dbReference>
<feature type="transmembrane region" description="Helical" evidence="2">
    <location>
        <begin position="6"/>
        <end position="30"/>
    </location>
</feature>
<reference evidence="3 4" key="1">
    <citation type="submission" date="2019-03" db="EMBL/GenBank/DDBJ databases">
        <title>Primorskyibacter sp. SS33 isolated from sediments.</title>
        <authorList>
            <person name="Xunke S."/>
        </authorList>
    </citation>
    <scope>NUCLEOTIDE SEQUENCE [LARGE SCALE GENOMIC DNA]</scope>
    <source>
        <strain evidence="3 4">SS33</strain>
    </source>
</reference>
<keyword evidence="2" id="KW-0812">Transmembrane</keyword>
<feature type="compositionally biased region" description="Acidic residues" evidence="1">
    <location>
        <begin position="116"/>
        <end position="126"/>
    </location>
</feature>
<dbReference type="OrthoDB" id="4427992at2"/>